<dbReference type="EMBL" id="BK014974">
    <property type="protein sequence ID" value="DAD85130.1"/>
    <property type="molecule type" value="Genomic_DNA"/>
</dbReference>
<reference evidence="1" key="1">
    <citation type="journal article" date="2021" name="Proc. Natl. Acad. Sci. U.S.A.">
        <title>A Catalog of Tens of Thousands of Viruses from Human Metagenomes Reveals Hidden Associations with Chronic Diseases.</title>
        <authorList>
            <person name="Tisza M.J."/>
            <person name="Buck C.B."/>
        </authorList>
    </citation>
    <scope>NUCLEOTIDE SEQUENCE</scope>
    <source>
        <strain evidence="1">CtGjZ5</strain>
    </source>
</reference>
<name>A0A8S5MSH1_9CAUD</name>
<sequence length="78" mass="8897">MKKIKLFPAPHVEIRIHVSEEMERDYAECQKMMKRGEDYDCDRCSWANVSIYGTGACELKGLKEQLGGISGETDGKER</sequence>
<evidence type="ECO:0000313" key="1">
    <source>
        <dbReference type="EMBL" id="DAD85130.1"/>
    </source>
</evidence>
<organism evidence="1">
    <name type="scientific">Myoviridae sp. ctGjZ5</name>
    <dbReference type="NCBI Taxonomy" id="2826634"/>
    <lineage>
        <taxon>Viruses</taxon>
        <taxon>Duplodnaviria</taxon>
        <taxon>Heunggongvirae</taxon>
        <taxon>Uroviricota</taxon>
        <taxon>Caudoviricetes</taxon>
    </lineage>
</organism>
<accession>A0A8S5MSH1</accession>
<protein>
    <submittedName>
        <fullName evidence="1">Uncharacterized protein</fullName>
    </submittedName>
</protein>
<proteinExistence type="predicted"/>